<comment type="subcellular location">
    <subcellularLocation>
        <location evidence="1">Cytoplasm</location>
    </subcellularLocation>
</comment>
<dbReference type="InterPro" id="IPR050156">
    <property type="entry name" value="TC-AMP_synthase_SUA5"/>
</dbReference>
<evidence type="ECO:0000256" key="2">
    <source>
        <dbReference type="ARBA" id="ARBA00007663"/>
    </source>
</evidence>
<evidence type="ECO:0000256" key="10">
    <source>
        <dbReference type="ARBA" id="ARBA00029774"/>
    </source>
</evidence>
<evidence type="ECO:0000256" key="3">
    <source>
        <dbReference type="ARBA" id="ARBA00012584"/>
    </source>
</evidence>
<protein>
    <recommendedName>
        <fullName evidence="10">L-threonylcarbamoyladenylate synthase</fullName>
        <ecNumber evidence="3">2.7.7.87</ecNumber>
    </recommendedName>
    <alternativeName>
        <fullName evidence="10">L-threonylcarbamoyladenylate synthase</fullName>
    </alternativeName>
</protein>
<feature type="compositionally biased region" description="Low complexity" evidence="12">
    <location>
        <begin position="241"/>
        <end position="288"/>
    </location>
</feature>
<comment type="caution">
    <text evidence="14">The sequence shown here is derived from an EMBL/GenBank/DDBJ whole genome shotgun (WGS) entry which is preliminary data.</text>
</comment>
<dbReference type="Pfam" id="PF01300">
    <property type="entry name" value="Sua5_yciO_yrdC"/>
    <property type="match status" value="1"/>
</dbReference>
<dbReference type="AlphaFoldDB" id="A0A552WL03"/>
<dbReference type="PANTHER" id="PTHR17490:SF16">
    <property type="entry name" value="THREONYLCARBAMOYL-AMP SYNTHASE"/>
    <property type="match status" value="1"/>
</dbReference>
<gene>
    <name evidence="14" type="ORF">FJ693_17770</name>
</gene>
<dbReference type="EC" id="2.7.7.87" evidence="3"/>
<dbReference type="GO" id="GO:0061710">
    <property type="term" value="F:L-threonylcarbamoyladenylate synthase"/>
    <property type="evidence" value="ECO:0007669"/>
    <property type="project" value="UniProtKB-EC"/>
</dbReference>
<evidence type="ECO:0000313" key="14">
    <source>
        <dbReference type="EMBL" id="TRW43416.1"/>
    </source>
</evidence>
<dbReference type="InterPro" id="IPR006070">
    <property type="entry name" value="Sua5-like_dom"/>
</dbReference>
<evidence type="ECO:0000256" key="8">
    <source>
        <dbReference type="ARBA" id="ARBA00022741"/>
    </source>
</evidence>
<evidence type="ECO:0000256" key="9">
    <source>
        <dbReference type="ARBA" id="ARBA00022840"/>
    </source>
</evidence>
<organism evidence="14 15">
    <name type="scientific">Georgenia yuyongxinii</name>
    <dbReference type="NCBI Taxonomy" id="2589797"/>
    <lineage>
        <taxon>Bacteria</taxon>
        <taxon>Bacillati</taxon>
        <taxon>Actinomycetota</taxon>
        <taxon>Actinomycetes</taxon>
        <taxon>Micrococcales</taxon>
        <taxon>Bogoriellaceae</taxon>
        <taxon>Georgenia</taxon>
    </lineage>
</organism>
<evidence type="ECO:0000256" key="11">
    <source>
        <dbReference type="ARBA" id="ARBA00048366"/>
    </source>
</evidence>
<feature type="region of interest" description="Disordered" evidence="12">
    <location>
        <begin position="222"/>
        <end position="294"/>
    </location>
</feature>
<dbReference type="GO" id="GO:0008033">
    <property type="term" value="P:tRNA processing"/>
    <property type="evidence" value="ECO:0007669"/>
    <property type="project" value="UniProtKB-KW"/>
</dbReference>
<keyword evidence="7" id="KW-0548">Nucleotidyltransferase</keyword>
<dbReference type="PANTHER" id="PTHR17490">
    <property type="entry name" value="SUA5"/>
    <property type="match status" value="1"/>
</dbReference>
<evidence type="ECO:0000256" key="6">
    <source>
        <dbReference type="ARBA" id="ARBA00022694"/>
    </source>
</evidence>
<sequence>MSRPSGARERLTRVNVYDCQDPAERTTGLDEAVNALGRGALVVLPTDTVYGIAADAFDGRAVAGLLAAKGRGRQMPPPVLVGTVETLDGLATEVPAVVRDLVKTFWPGPLTIVCLAQPSLAWDLGDTDGTVALRMPADETAIALLRRTGPLAVSSANLSGQPSPHTAAQAVAYFGDKVAVYLDAGRAGGGTASTIVDATGERLTILREGALSRAELAAVAPELAEEAEPTADGDTSSGAMADGDTSSGATADGASSGATADGASSDGASSDGASSAGATPDGGTAAAGEGDRAR</sequence>
<keyword evidence="15" id="KW-1185">Reference proteome</keyword>
<keyword evidence="9" id="KW-0067">ATP-binding</keyword>
<evidence type="ECO:0000256" key="1">
    <source>
        <dbReference type="ARBA" id="ARBA00004496"/>
    </source>
</evidence>
<evidence type="ECO:0000313" key="15">
    <source>
        <dbReference type="Proteomes" id="UP000318693"/>
    </source>
</evidence>
<feature type="domain" description="YrdC-like" evidence="13">
    <location>
        <begin position="26"/>
        <end position="211"/>
    </location>
</feature>
<dbReference type="GO" id="GO:0005524">
    <property type="term" value="F:ATP binding"/>
    <property type="evidence" value="ECO:0007669"/>
    <property type="project" value="UniProtKB-KW"/>
</dbReference>
<keyword evidence="5" id="KW-0808">Transferase</keyword>
<accession>A0A552WL03</accession>
<evidence type="ECO:0000256" key="5">
    <source>
        <dbReference type="ARBA" id="ARBA00022679"/>
    </source>
</evidence>
<evidence type="ECO:0000259" key="13">
    <source>
        <dbReference type="PROSITE" id="PS51163"/>
    </source>
</evidence>
<evidence type="ECO:0000256" key="4">
    <source>
        <dbReference type="ARBA" id="ARBA00022490"/>
    </source>
</evidence>
<dbReference type="SUPFAM" id="SSF55821">
    <property type="entry name" value="YrdC/RibB"/>
    <property type="match status" value="1"/>
</dbReference>
<keyword evidence="6" id="KW-0819">tRNA processing</keyword>
<comment type="similarity">
    <text evidence="2">Belongs to the SUA5 family.</text>
</comment>
<dbReference type="GO" id="GO:0005737">
    <property type="term" value="C:cytoplasm"/>
    <property type="evidence" value="ECO:0007669"/>
    <property type="project" value="UniProtKB-SubCell"/>
</dbReference>
<dbReference type="Gene3D" id="3.90.870.10">
    <property type="entry name" value="DHBP synthase"/>
    <property type="match status" value="1"/>
</dbReference>
<comment type="catalytic activity">
    <reaction evidence="11">
        <text>L-threonine + hydrogencarbonate + ATP = L-threonylcarbamoyladenylate + diphosphate + H2O</text>
        <dbReference type="Rhea" id="RHEA:36407"/>
        <dbReference type="ChEBI" id="CHEBI:15377"/>
        <dbReference type="ChEBI" id="CHEBI:17544"/>
        <dbReference type="ChEBI" id="CHEBI:30616"/>
        <dbReference type="ChEBI" id="CHEBI:33019"/>
        <dbReference type="ChEBI" id="CHEBI:57926"/>
        <dbReference type="ChEBI" id="CHEBI:73682"/>
        <dbReference type="EC" id="2.7.7.87"/>
    </reaction>
</comment>
<evidence type="ECO:0000256" key="12">
    <source>
        <dbReference type="SAM" id="MobiDB-lite"/>
    </source>
</evidence>
<dbReference type="EMBL" id="VJXR01000083">
    <property type="protein sequence ID" value="TRW43416.1"/>
    <property type="molecule type" value="Genomic_DNA"/>
</dbReference>
<dbReference type="PROSITE" id="PS51163">
    <property type="entry name" value="YRDC"/>
    <property type="match status" value="1"/>
</dbReference>
<reference evidence="14 15" key="1">
    <citation type="submission" date="2019-07" db="EMBL/GenBank/DDBJ databases">
        <title>Georgenia wutianyii sp. nov. and Georgenia *** sp. nov. isolated from plateau pika (Ochotona curzoniae) in the Qinghai-Tibet plateau of China.</title>
        <authorList>
            <person name="Tian Z."/>
        </authorList>
    </citation>
    <scope>NUCLEOTIDE SEQUENCE [LARGE SCALE GENOMIC DNA]</scope>
    <source>
        <strain evidence="14 15">Z446</strain>
    </source>
</reference>
<dbReference type="GO" id="GO:0003725">
    <property type="term" value="F:double-stranded RNA binding"/>
    <property type="evidence" value="ECO:0007669"/>
    <property type="project" value="InterPro"/>
</dbReference>
<evidence type="ECO:0000256" key="7">
    <source>
        <dbReference type="ARBA" id="ARBA00022695"/>
    </source>
</evidence>
<keyword evidence="8" id="KW-0547">Nucleotide-binding</keyword>
<dbReference type="GO" id="GO:0000049">
    <property type="term" value="F:tRNA binding"/>
    <property type="evidence" value="ECO:0007669"/>
    <property type="project" value="TreeGrafter"/>
</dbReference>
<name>A0A552WL03_9MICO</name>
<dbReference type="InterPro" id="IPR017945">
    <property type="entry name" value="DHBP_synth_RibB-like_a/b_dom"/>
</dbReference>
<proteinExistence type="inferred from homology"/>
<keyword evidence="4" id="KW-0963">Cytoplasm</keyword>
<dbReference type="NCBIfam" id="TIGR00057">
    <property type="entry name" value="L-threonylcarbamoyladenylate synthase"/>
    <property type="match status" value="1"/>
</dbReference>
<dbReference type="Proteomes" id="UP000318693">
    <property type="component" value="Unassembled WGS sequence"/>
</dbReference>
<dbReference type="GO" id="GO:0006450">
    <property type="term" value="P:regulation of translational fidelity"/>
    <property type="evidence" value="ECO:0007669"/>
    <property type="project" value="TreeGrafter"/>
</dbReference>